<protein>
    <recommendedName>
        <fullName evidence="3">Sel1 repeat family protein</fullName>
    </recommendedName>
</protein>
<organism evidence="1 2">
    <name type="scientific">Pseudidiomarina aestuarii</name>
    <dbReference type="NCBI Taxonomy" id="624146"/>
    <lineage>
        <taxon>Bacteria</taxon>
        <taxon>Pseudomonadati</taxon>
        <taxon>Pseudomonadota</taxon>
        <taxon>Gammaproteobacteria</taxon>
        <taxon>Alteromonadales</taxon>
        <taxon>Idiomarinaceae</taxon>
        <taxon>Pseudidiomarina</taxon>
    </lineage>
</organism>
<dbReference type="PANTHER" id="PTHR11102:SF147">
    <property type="entry name" value="SEL1L ADAPTOR SUBUNIT OF ERAD E3 UBIQUITIN LIGASE"/>
    <property type="match status" value="1"/>
</dbReference>
<sequence>MRRLVKLARNGSGDAAAVVAMAYASGDGLEKDQELAYDFARQGVRYRSALAMYLLSDWYRTGTVVEQDTTEANDLLDEAVKLDYAPAQYKKAVLLLESGNEAATNEALSLIEAAAEQNLVSAMFALARLKQTGTVIEQDLVGAGDLYSRLTIAGFSPAKQYLREVSRSIDADSVEVDERLRARMSAAENVERIQVTADASLYQTQIQGLVDRLETSGMYDSRSIGSRIRGKSCADSGSACAVTRPDGRASSLNELLSGGN</sequence>
<dbReference type="Pfam" id="PF08238">
    <property type="entry name" value="Sel1"/>
    <property type="match status" value="3"/>
</dbReference>
<dbReference type="AlphaFoldDB" id="A0A7Z6ZSM6"/>
<dbReference type="Gene3D" id="1.25.40.10">
    <property type="entry name" value="Tetratricopeptide repeat domain"/>
    <property type="match status" value="1"/>
</dbReference>
<keyword evidence="2" id="KW-1185">Reference proteome</keyword>
<proteinExistence type="predicted"/>
<dbReference type="PANTHER" id="PTHR11102">
    <property type="entry name" value="SEL-1-LIKE PROTEIN"/>
    <property type="match status" value="1"/>
</dbReference>
<dbReference type="Proteomes" id="UP000287766">
    <property type="component" value="Unassembled WGS sequence"/>
</dbReference>
<reference evidence="2" key="1">
    <citation type="journal article" date="2018" name="Front. Microbiol.">
        <title>Genome-Based Analysis Reveals the Taxonomy and Diversity of the Family Idiomarinaceae.</title>
        <authorList>
            <person name="Liu Y."/>
            <person name="Lai Q."/>
            <person name="Shao Z."/>
        </authorList>
    </citation>
    <scope>NUCLEOTIDE SEQUENCE [LARGE SCALE GENOMIC DNA]</scope>
    <source>
        <strain evidence="2">KYW314</strain>
    </source>
</reference>
<dbReference type="InterPro" id="IPR006597">
    <property type="entry name" value="Sel1-like"/>
</dbReference>
<evidence type="ECO:0000313" key="1">
    <source>
        <dbReference type="EMBL" id="RUO39260.1"/>
    </source>
</evidence>
<dbReference type="GO" id="GO:0036503">
    <property type="term" value="P:ERAD pathway"/>
    <property type="evidence" value="ECO:0007669"/>
    <property type="project" value="TreeGrafter"/>
</dbReference>
<dbReference type="InterPro" id="IPR011990">
    <property type="entry name" value="TPR-like_helical_dom_sf"/>
</dbReference>
<evidence type="ECO:0000313" key="2">
    <source>
        <dbReference type="Proteomes" id="UP000287766"/>
    </source>
</evidence>
<evidence type="ECO:0008006" key="3">
    <source>
        <dbReference type="Google" id="ProtNLM"/>
    </source>
</evidence>
<accession>A0A7Z6ZSM6</accession>
<gene>
    <name evidence="1" type="ORF">CWE22_10240</name>
</gene>
<dbReference type="InterPro" id="IPR050767">
    <property type="entry name" value="Sel1_AlgK"/>
</dbReference>
<dbReference type="SMART" id="SM00671">
    <property type="entry name" value="SEL1"/>
    <property type="match status" value="4"/>
</dbReference>
<dbReference type="SUPFAM" id="SSF81901">
    <property type="entry name" value="HCP-like"/>
    <property type="match status" value="1"/>
</dbReference>
<comment type="caution">
    <text evidence="1">The sequence shown here is derived from an EMBL/GenBank/DDBJ whole genome shotgun (WGS) entry which is preliminary data.</text>
</comment>
<name>A0A7Z6ZSM6_9GAMM</name>
<dbReference type="EMBL" id="PIPR01000003">
    <property type="protein sequence ID" value="RUO39260.1"/>
    <property type="molecule type" value="Genomic_DNA"/>
</dbReference>